<organism evidence="2 3">
    <name type="scientific">Subtercola frigoramans</name>
    <dbReference type="NCBI Taxonomy" id="120298"/>
    <lineage>
        <taxon>Bacteria</taxon>
        <taxon>Bacillati</taxon>
        <taxon>Actinomycetota</taxon>
        <taxon>Actinomycetes</taxon>
        <taxon>Micrococcales</taxon>
        <taxon>Microbacteriaceae</taxon>
        <taxon>Subtercola</taxon>
    </lineage>
</organism>
<evidence type="ECO:0000256" key="1">
    <source>
        <dbReference type="SAM" id="MobiDB-lite"/>
    </source>
</evidence>
<evidence type="ECO:0000313" key="3">
    <source>
        <dbReference type="Proteomes" id="UP000776164"/>
    </source>
</evidence>
<dbReference type="RefSeq" id="WP_307827196.1">
    <property type="nucleotide sequence ID" value="NZ_BAAAHT010000003.1"/>
</dbReference>
<dbReference type="EMBL" id="JAFBBU010000001">
    <property type="protein sequence ID" value="MBM7472946.1"/>
    <property type="molecule type" value="Genomic_DNA"/>
</dbReference>
<feature type="compositionally biased region" description="Low complexity" evidence="1">
    <location>
        <begin position="180"/>
        <end position="200"/>
    </location>
</feature>
<proteinExistence type="predicted"/>
<dbReference type="InterPro" id="IPR003772">
    <property type="entry name" value="YceD"/>
</dbReference>
<gene>
    <name evidence="2" type="ORF">JOE66_002580</name>
</gene>
<protein>
    <recommendedName>
        <fullName evidence="4">DUF177 domain-containing protein</fullName>
    </recommendedName>
</protein>
<sequence>MSKFNITPFTLNVWDLMHQPGEMRERQLDLVVPEKLGEGLVAVQAGSVLETDVRLEALHDGILVTAEVRGTASGICGRCLKDIDLPVRVEFAELFAYSRDEAFDFEVQNDHVDLEPLIRDAVVLALPFQPVCRPDCPGLDPVTGERLEDLPDRAPQQNLDSRWSALAGLLDSSESAGSEASTDLSATADTATEGETTPGGHVPETEKS</sequence>
<feature type="region of interest" description="Disordered" evidence="1">
    <location>
        <begin position="170"/>
        <end position="208"/>
    </location>
</feature>
<dbReference type="Pfam" id="PF02620">
    <property type="entry name" value="YceD"/>
    <property type="match status" value="1"/>
</dbReference>
<accession>A0ABS2L765</accession>
<evidence type="ECO:0000313" key="2">
    <source>
        <dbReference type="EMBL" id="MBM7472946.1"/>
    </source>
</evidence>
<comment type="caution">
    <text evidence="2">The sequence shown here is derived from an EMBL/GenBank/DDBJ whole genome shotgun (WGS) entry which is preliminary data.</text>
</comment>
<keyword evidence="3" id="KW-1185">Reference proteome</keyword>
<reference evidence="2 3" key="1">
    <citation type="submission" date="2021-01" db="EMBL/GenBank/DDBJ databases">
        <title>Sequencing the genomes of 1000 actinobacteria strains.</title>
        <authorList>
            <person name="Klenk H.-P."/>
        </authorList>
    </citation>
    <scope>NUCLEOTIDE SEQUENCE [LARGE SCALE GENOMIC DNA]</scope>
    <source>
        <strain evidence="2 3">DSM 13057</strain>
    </source>
</reference>
<evidence type="ECO:0008006" key="4">
    <source>
        <dbReference type="Google" id="ProtNLM"/>
    </source>
</evidence>
<dbReference type="Proteomes" id="UP000776164">
    <property type="component" value="Unassembled WGS sequence"/>
</dbReference>
<name>A0ABS2L765_9MICO</name>